<dbReference type="PANTHER" id="PTHR43575">
    <property type="entry name" value="PROTEIN ABCI7, CHLOROPLASTIC"/>
    <property type="match status" value="1"/>
</dbReference>
<sequence length="436" mass="47832">MAKAAIKQQKAEATEARLAGLTLPESGAWAREAREAALERVRSMGLPHRRDEYWKFTDPTSLTAEEPPQASVFETGEPPLFDGVDRLKVVFVDGVFDPEASDDLSLEGIEIERLSEAMAKDIHWVRDLYGKIEGASHEKVDRPLAAFNTAFATDGVVIRVTGKPSKPVSLVYLHKSERSDAILHHCVKVEEGAELTILENGPAAARFSKGLEVDVADTGAFHLVRAQGRDHERRAVTGTFARLGRESTFKTFTLTVNGVMTRNEAYVELTGDEAVCHIAGACLGDGRDFHHDATVFVTHDAVNCESRQVFKNVLRNGATGVFQGKILVKQGAQKTDGYQISQSLLLDDDSTFQAKPELEIYADDVACSHGSTSGAIDADALYYLRARGMAKAEAENLLTLAFVAEALEEIENEAYAEELRERLAGWLERRRDRAAG</sequence>
<accession>A0A5J5GNJ1</accession>
<comment type="caution">
    <text evidence="4">The sequence shown here is derived from an EMBL/GenBank/DDBJ whole genome shotgun (WGS) entry which is preliminary data.</text>
</comment>
<feature type="domain" description="SUF system FeS cluster assembly SufBD N-terminal" evidence="3">
    <location>
        <begin position="88"/>
        <end position="161"/>
    </location>
</feature>
<organism evidence="4 5">
    <name type="scientific">Histidinibacterium aquaticum</name>
    <dbReference type="NCBI Taxonomy" id="2613962"/>
    <lineage>
        <taxon>Bacteria</taxon>
        <taxon>Pseudomonadati</taxon>
        <taxon>Pseudomonadota</taxon>
        <taxon>Alphaproteobacteria</taxon>
        <taxon>Rhodobacterales</taxon>
        <taxon>Paracoccaceae</taxon>
        <taxon>Histidinibacterium</taxon>
    </lineage>
</organism>
<dbReference type="AlphaFoldDB" id="A0A5J5GNJ1"/>
<dbReference type="RefSeq" id="WP_150444826.1">
    <property type="nucleotide sequence ID" value="NZ_VYQE01000002.1"/>
</dbReference>
<dbReference type="GO" id="GO:0016226">
    <property type="term" value="P:iron-sulfur cluster assembly"/>
    <property type="evidence" value="ECO:0007669"/>
    <property type="project" value="InterPro"/>
</dbReference>
<gene>
    <name evidence="4" type="ORF">F3S47_08585</name>
</gene>
<evidence type="ECO:0000259" key="3">
    <source>
        <dbReference type="Pfam" id="PF19295"/>
    </source>
</evidence>
<dbReference type="InterPro" id="IPR055346">
    <property type="entry name" value="Fe-S_cluster_assembly_SufBD"/>
</dbReference>
<dbReference type="PANTHER" id="PTHR43575:SF1">
    <property type="entry name" value="PROTEIN ABCI7, CHLOROPLASTIC"/>
    <property type="match status" value="1"/>
</dbReference>
<keyword evidence="5" id="KW-1185">Reference proteome</keyword>
<evidence type="ECO:0000256" key="1">
    <source>
        <dbReference type="ARBA" id="ARBA00043967"/>
    </source>
</evidence>
<name>A0A5J5GNJ1_9RHOB</name>
<dbReference type="Pfam" id="PF19295">
    <property type="entry name" value="SufBD_N"/>
    <property type="match status" value="1"/>
</dbReference>
<evidence type="ECO:0000259" key="2">
    <source>
        <dbReference type="Pfam" id="PF01458"/>
    </source>
</evidence>
<dbReference type="EMBL" id="VYQE01000002">
    <property type="protein sequence ID" value="KAA9009293.1"/>
    <property type="molecule type" value="Genomic_DNA"/>
</dbReference>
<protein>
    <submittedName>
        <fullName evidence="4">SufD family Fe-S cluster assembly protein</fullName>
    </submittedName>
</protein>
<comment type="similarity">
    <text evidence="1">Belongs to the iron-sulfur cluster assembly SufBD family.</text>
</comment>
<feature type="domain" description="SUF system FeS cluster assembly SufBD core" evidence="2">
    <location>
        <begin position="177"/>
        <end position="402"/>
    </location>
</feature>
<dbReference type="Proteomes" id="UP000326554">
    <property type="component" value="Unassembled WGS sequence"/>
</dbReference>
<dbReference type="InterPro" id="IPR037284">
    <property type="entry name" value="SUF_FeS_clus_asmbl_SufBD_sf"/>
</dbReference>
<dbReference type="InterPro" id="IPR000825">
    <property type="entry name" value="SUF_FeS_clus_asmbl_SufBD_core"/>
</dbReference>
<evidence type="ECO:0000313" key="4">
    <source>
        <dbReference type="EMBL" id="KAA9009293.1"/>
    </source>
</evidence>
<evidence type="ECO:0000313" key="5">
    <source>
        <dbReference type="Proteomes" id="UP000326554"/>
    </source>
</evidence>
<reference evidence="4 5" key="1">
    <citation type="submission" date="2019-09" db="EMBL/GenBank/DDBJ databases">
        <authorList>
            <person name="Park J.-S."/>
            <person name="Choi H.-J."/>
        </authorList>
    </citation>
    <scope>NUCLEOTIDE SEQUENCE [LARGE SCALE GENOMIC DNA]</scope>
    <source>
        <strain evidence="4 5">176SS1-4</strain>
    </source>
</reference>
<dbReference type="SUPFAM" id="SSF101960">
    <property type="entry name" value="Stabilizer of iron transporter SufD"/>
    <property type="match status" value="1"/>
</dbReference>
<dbReference type="Pfam" id="PF01458">
    <property type="entry name" value="SUFBD_core"/>
    <property type="match status" value="1"/>
</dbReference>
<dbReference type="InterPro" id="IPR045595">
    <property type="entry name" value="SufBD_N"/>
</dbReference>
<proteinExistence type="inferred from homology"/>